<dbReference type="InterPro" id="IPR000192">
    <property type="entry name" value="Aminotrans_V_dom"/>
</dbReference>
<dbReference type="GO" id="GO:0019265">
    <property type="term" value="P:glycine biosynthetic process, by transamination of glyoxylate"/>
    <property type="evidence" value="ECO:0007669"/>
    <property type="project" value="TreeGrafter"/>
</dbReference>
<dbReference type="InterPro" id="IPR015421">
    <property type="entry name" value="PyrdxlP-dep_Trfase_major"/>
</dbReference>
<dbReference type="EMBL" id="DSFE01000101">
    <property type="protein sequence ID" value="HEU98155.1"/>
    <property type="molecule type" value="Genomic_DNA"/>
</dbReference>
<reference evidence="5" key="1">
    <citation type="journal article" date="2020" name="mSystems">
        <title>Genome- and Community-Level Interaction Insights into Carbon Utilization and Element Cycling Functions of Hydrothermarchaeota in Hydrothermal Sediment.</title>
        <authorList>
            <person name="Zhou Z."/>
            <person name="Liu Y."/>
            <person name="Xu W."/>
            <person name="Pan J."/>
            <person name="Luo Z.H."/>
            <person name="Li M."/>
        </authorList>
    </citation>
    <scope>NUCLEOTIDE SEQUENCE [LARGE SCALE GENOMIC DNA]</scope>
    <source>
        <strain evidence="5">SpSt-1259</strain>
    </source>
</reference>
<dbReference type="PANTHER" id="PTHR21152">
    <property type="entry name" value="AMINOTRANSFERASE CLASS V"/>
    <property type="match status" value="1"/>
</dbReference>
<dbReference type="Pfam" id="PF00266">
    <property type="entry name" value="Aminotran_5"/>
    <property type="match status" value="1"/>
</dbReference>
<evidence type="ECO:0000256" key="1">
    <source>
        <dbReference type="ARBA" id="ARBA00001933"/>
    </source>
</evidence>
<evidence type="ECO:0000256" key="3">
    <source>
        <dbReference type="ARBA" id="ARBA00022898"/>
    </source>
</evidence>
<evidence type="ECO:0000259" key="4">
    <source>
        <dbReference type="Pfam" id="PF00266"/>
    </source>
</evidence>
<keyword evidence="5" id="KW-0032">Aminotransferase</keyword>
<dbReference type="GO" id="GO:0004760">
    <property type="term" value="F:L-serine-pyruvate transaminase activity"/>
    <property type="evidence" value="ECO:0007669"/>
    <property type="project" value="TreeGrafter"/>
</dbReference>
<protein>
    <submittedName>
        <fullName evidence="5">Alanine--glyoxylate aminotransferase family protein</fullName>
    </submittedName>
</protein>
<dbReference type="PIRSF" id="PIRSF000524">
    <property type="entry name" value="SPT"/>
    <property type="match status" value="1"/>
</dbReference>
<dbReference type="SUPFAM" id="SSF53383">
    <property type="entry name" value="PLP-dependent transferases"/>
    <property type="match status" value="1"/>
</dbReference>
<keyword evidence="3" id="KW-0663">Pyridoxal phosphate</keyword>
<accession>A0A7C2YZ25</accession>
<dbReference type="InterPro" id="IPR015422">
    <property type="entry name" value="PyrdxlP-dep_Trfase_small"/>
</dbReference>
<dbReference type="InterPro" id="IPR015424">
    <property type="entry name" value="PyrdxlP-dep_Trfase"/>
</dbReference>
<organism evidence="5">
    <name type="scientific">Fervidicoccus fontis</name>
    <dbReference type="NCBI Taxonomy" id="683846"/>
    <lineage>
        <taxon>Archaea</taxon>
        <taxon>Thermoproteota</taxon>
        <taxon>Thermoprotei</taxon>
        <taxon>Fervidicoccales</taxon>
        <taxon>Fervidicoccaceae</taxon>
        <taxon>Fervidicoccus</taxon>
    </lineage>
</organism>
<proteinExistence type="inferred from homology"/>
<comment type="cofactor">
    <cofactor evidence="1">
        <name>pyridoxal 5'-phosphate</name>
        <dbReference type="ChEBI" id="CHEBI:597326"/>
    </cofactor>
</comment>
<keyword evidence="5" id="KW-0808">Transferase</keyword>
<dbReference type="Gene3D" id="3.40.640.10">
    <property type="entry name" value="Type I PLP-dependent aspartate aminotransferase-like (Major domain)"/>
    <property type="match status" value="1"/>
</dbReference>
<dbReference type="AlphaFoldDB" id="A0A7C2YZ25"/>
<evidence type="ECO:0000256" key="2">
    <source>
        <dbReference type="ARBA" id="ARBA00009236"/>
    </source>
</evidence>
<feature type="domain" description="Aminotransferase class V" evidence="4">
    <location>
        <begin position="23"/>
        <end position="342"/>
    </location>
</feature>
<sequence length="358" mass="39412">MMLVPGPVELHPRVLKAMSEQVISHRSERFSALLSEITEGLNWAVDGGEGSRVALLTGSGTLAVESMIYSIINPGDKVLSLEFGEFGRRMRESLEIRGAVVHTIKAAPGKTPTLDEIERTAEDFKPKYIATVHVETGTGAIVKNLEGISKIAESIGSHVLLDAVSSFGGEELRMEKWGIYAFASCSQKGLGAPPGLSFVILSRDAVKRTCETEKKPSYLDLCKSMKFLERRETPFTPAVNLMYGLAEALKLLREEGKERRWERIRRASDLLYRKAESLGYTPLPPKESRAHTIVALYPPRGLDAAKVIEELRKRGIYVAAGMGELKGKILRIGIMGYVEDHHIEKLVGELESIGRGAP</sequence>
<dbReference type="PANTHER" id="PTHR21152:SF39">
    <property type="entry name" value="SOLUBLE HYDROGENASE, SMALL SUBUNIT"/>
    <property type="match status" value="1"/>
</dbReference>
<name>A0A7C2YZ25_9CREN</name>
<comment type="similarity">
    <text evidence="2">Belongs to the class-V pyridoxal-phosphate-dependent aminotransferase family.</text>
</comment>
<evidence type="ECO:0000313" key="5">
    <source>
        <dbReference type="EMBL" id="HEU98155.1"/>
    </source>
</evidence>
<comment type="caution">
    <text evidence="5">The sequence shown here is derived from an EMBL/GenBank/DDBJ whole genome shotgun (WGS) entry which is preliminary data.</text>
</comment>
<dbReference type="Gene3D" id="3.90.1150.10">
    <property type="entry name" value="Aspartate Aminotransferase, domain 1"/>
    <property type="match status" value="1"/>
</dbReference>
<dbReference type="GO" id="GO:0008453">
    <property type="term" value="F:alanine-glyoxylate transaminase activity"/>
    <property type="evidence" value="ECO:0007669"/>
    <property type="project" value="TreeGrafter"/>
</dbReference>
<dbReference type="Proteomes" id="UP000885664">
    <property type="component" value="Unassembled WGS sequence"/>
</dbReference>
<gene>
    <name evidence="5" type="ORF">ENO36_04815</name>
</gene>
<dbReference type="InterPro" id="IPR024169">
    <property type="entry name" value="SP_NH2Trfase/AEP_transaminase"/>
</dbReference>